<evidence type="ECO:0000313" key="2">
    <source>
        <dbReference type="EMBL" id="TFY65805.1"/>
    </source>
</evidence>
<dbReference type="AlphaFoldDB" id="A0A4Y9YTT1"/>
<dbReference type="PROSITE" id="PS50056">
    <property type="entry name" value="TYR_PHOSPHATASE_2"/>
    <property type="match status" value="1"/>
</dbReference>
<dbReference type="Proteomes" id="UP000298327">
    <property type="component" value="Unassembled WGS sequence"/>
</dbReference>
<accession>A0A4Y9YTT1</accession>
<dbReference type="PANTHER" id="PTHR31126">
    <property type="entry name" value="TYROSINE-PROTEIN PHOSPHATASE"/>
    <property type="match status" value="1"/>
</dbReference>
<dbReference type="PROSITE" id="PS00383">
    <property type="entry name" value="TYR_PHOSPHATASE_1"/>
    <property type="match status" value="1"/>
</dbReference>
<dbReference type="InterPro" id="IPR000387">
    <property type="entry name" value="Tyr_Pase_dom"/>
</dbReference>
<feature type="domain" description="Tyrosine specific protein phosphatases" evidence="1">
    <location>
        <begin position="147"/>
        <end position="180"/>
    </location>
</feature>
<dbReference type="PANTHER" id="PTHR31126:SF1">
    <property type="entry name" value="TYROSINE SPECIFIC PROTEIN PHOSPHATASES DOMAIN-CONTAINING PROTEIN"/>
    <property type="match status" value="1"/>
</dbReference>
<dbReference type="EMBL" id="SEOQ01000306">
    <property type="protein sequence ID" value="TFY65805.1"/>
    <property type="molecule type" value="Genomic_DNA"/>
</dbReference>
<organism evidence="2 3">
    <name type="scientific">Dentipellis fragilis</name>
    <dbReference type="NCBI Taxonomy" id="205917"/>
    <lineage>
        <taxon>Eukaryota</taxon>
        <taxon>Fungi</taxon>
        <taxon>Dikarya</taxon>
        <taxon>Basidiomycota</taxon>
        <taxon>Agaricomycotina</taxon>
        <taxon>Agaricomycetes</taxon>
        <taxon>Russulales</taxon>
        <taxon>Hericiaceae</taxon>
        <taxon>Dentipellis</taxon>
    </lineage>
</organism>
<proteinExistence type="predicted"/>
<dbReference type="Pfam" id="PF13350">
    <property type="entry name" value="Y_phosphatase3"/>
    <property type="match status" value="1"/>
</dbReference>
<dbReference type="SUPFAM" id="SSF52799">
    <property type="entry name" value="(Phosphotyrosine protein) phosphatases II"/>
    <property type="match status" value="1"/>
</dbReference>
<gene>
    <name evidence="2" type="ORF">EVG20_g5284</name>
</gene>
<evidence type="ECO:0000259" key="1">
    <source>
        <dbReference type="PROSITE" id="PS50056"/>
    </source>
</evidence>
<dbReference type="GO" id="GO:0004721">
    <property type="term" value="F:phosphoprotein phosphatase activity"/>
    <property type="evidence" value="ECO:0007669"/>
    <property type="project" value="InterPro"/>
</dbReference>
<dbReference type="InterPro" id="IPR026893">
    <property type="entry name" value="Tyr/Ser_Pase_IphP-type"/>
</dbReference>
<comment type="caution">
    <text evidence="2">The sequence shown here is derived from an EMBL/GenBank/DDBJ whole genome shotgun (WGS) entry which is preliminary data.</text>
</comment>
<dbReference type="InterPro" id="IPR029021">
    <property type="entry name" value="Prot-tyrosine_phosphatase-like"/>
</dbReference>
<dbReference type="InterPro" id="IPR016130">
    <property type="entry name" value="Tyr_Pase_AS"/>
</dbReference>
<sequence length="276" mass="30652">MADIDKTLNDAEVRLLTSAPFVTVDGVINIRDVGGYPTALDSTSIVKTRILYRSGEPTRLTAKGGEQLRALGIRKVFDLRSEAEIKKYKSPTPEIEGVEFVRIPVSQDEAYDPVSLVKRLDDFSVDTAQAFAKLYDGILDHGGPAFETVFRHIKDRPDEPCLIHCTAGKDRTGVFAALYLNLLGVSDDDVAKDYNLTEIGLKPMWPVLLARFKNEPIFKDNWEATLKMASASPETIKMTLATVREQYGGVEGYLKVKANLTEEDLATIKQNALNRQ</sequence>
<protein>
    <recommendedName>
        <fullName evidence="1">Tyrosine specific protein phosphatases domain-containing protein</fullName>
    </recommendedName>
</protein>
<reference evidence="2 3" key="1">
    <citation type="submission" date="2019-02" db="EMBL/GenBank/DDBJ databases">
        <title>Genome sequencing of the rare red list fungi Dentipellis fragilis.</title>
        <authorList>
            <person name="Buettner E."/>
            <person name="Kellner H."/>
        </authorList>
    </citation>
    <scope>NUCLEOTIDE SEQUENCE [LARGE SCALE GENOMIC DNA]</scope>
    <source>
        <strain evidence="2 3">DSM 105465</strain>
    </source>
</reference>
<dbReference type="Gene3D" id="3.90.190.10">
    <property type="entry name" value="Protein tyrosine phosphatase superfamily"/>
    <property type="match status" value="1"/>
</dbReference>
<dbReference type="OrthoDB" id="9988524at2759"/>
<name>A0A4Y9YTT1_9AGAM</name>
<evidence type="ECO:0000313" key="3">
    <source>
        <dbReference type="Proteomes" id="UP000298327"/>
    </source>
</evidence>
<dbReference type="STRING" id="205917.A0A4Y9YTT1"/>
<keyword evidence="3" id="KW-1185">Reference proteome</keyword>